<proteinExistence type="predicted"/>
<evidence type="ECO:0008006" key="4">
    <source>
        <dbReference type="Google" id="ProtNLM"/>
    </source>
</evidence>
<dbReference type="SUPFAM" id="SSF57701">
    <property type="entry name" value="Zn2/Cys6 DNA-binding domain"/>
    <property type="match status" value="1"/>
</dbReference>
<dbReference type="HOGENOM" id="CLU_065605_0_0_1"/>
<dbReference type="GO" id="GO:0000981">
    <property type="term" value="F:DNA-binding transcription factor activity, RNA polymerase II-specific"/>
    <property type="evidence" value="ECO:0007669"/>
    <property type="project" value="InterPro"/>
</dbReference>
<dbReference type="GO" id="GO:0008270">
    <property type="term" value="F:zinc ion binding"/>
    <property type="evidence" value="ECO:0007669"/>
    <property type="project" value="InterPro"/>
</dbReference>
<evidence type="ECO:0000313" key="3">
    <source>
        <dbReference type="Proteomes" id="UP000027238"/>
    </source>
</evidence>
<dbReference type="EMBL" id="JMSE01001513">
    <property type="protein sequence ID" value="KDN60413.1"/>
    <property type="molecule type" value="Genomic_DNA"/>
</dbReference>
<dbReference type="OMA" id="VMACHIR"/>
<dbReference type="STRING" id="1173701.A0A066WU39"/>
<keyword evidence="3" id="KW-1185">Reference proteome</keyword>
<dbReference type="CDD" id="cd00067">
    <property type="entry name" value="GAL4"/>
    <property type="match status" value="1"/>
</dbReference>
<dbReference type="InterPro" id="IPR001138">
    <property type="entry name" value="Zn2Cys6_DnaBD"/>
</dbReference>
<accession>A0A066WU39</accession>
<organism evidence="2 3">
    <name type="scientific">Colletotrichum sublineola</name>
    <name type="common">Sorghum anthracnose fungus</name>
    <dbReference type="NCBI Taxonomy" id="1173701"/>
    <lineage>
        <taxon>Eukaryota</taxon>
        <taxon>Fungi</taxon>
        <taxon>Dikarya</taxon>
        <taxon>Ascomycota</taxon>
        <taxon>Pezizomycotina</taxon>
        <taxon>Sordariomycetes</taxon>
        <taxon>Hypocreomycetidae</taxon>
        <taxon>Glomerellales</taxon>
        <taxon>Glomerellaceae</taxon>
        <taxon>Colletotrichum</taxon>
        <taxon>Colletotrichum graminicola species complex</taxon>
    </lineage>
</organism>
<comment type="caution">
    <text evidence="2">The sequence shown here is derived from an EMBL/GenBank/DDBJ whole genome shotgun (WGS) entry which is preliminary data.</text>
</comment>
<protein>
    <recommendedName>
        <fullName evidence="4">Zn(2)-C6 fungal-type domain-containing protein</fullName>
    </recommendedName>
</protein>
<dbReference type="eggNOG" id="ENOG502SX45">
    <property type="taxonomic scope" value="Eukaryota"/>
</dbReference>
<sequence>MPLPRPRQNRQSCDRCHLHKLRCPKQSGNAIYTRCFKAGAACVYSPVGTAATYQHLPAMSGTPPLPDDPLDWGSFSFGQFAGLLDIQHDGAVSSDEATRPKIPVEPRVQCFEELSSLAATISKTMSGLPPVAKYHTPGSKFEEHCLEISKQYSLKASLELALSQTQKLVDMYPETVRLALETLPSHDCNLADCIHICEPHSGLDGDPFARAARLATKVDYPLLKLLLSCHYRCTDMTDLLICQSHACLKLVIAANRQGVQPRQFDIPELKIGTFTASPRFSPSIVTTVLINLHSSLASCVPKLSNALKDLDQNLGKEARLILLECDLTLERQESTVERLKKLQTGLSEVGIFG</sequence>
<keyword evidence="1" id="KW-0539">Nucleus</keyword>
<evidence type="ECO:0000256" key="1">
    <source>
        <dbReference type="ARBA" id="ARBA00023242"/>
    </source>
</evidence>
<dbReference type="OrthoDB" id="2574141at2759"/>
<evidence type="ECO:0000313" key="2">
    <source>
        <dbReference type="EMBL" id="KDN60413.1"/>
    </source>
</evidence>
<dbReference type="InterPro" id="IPR036864">
    <property type="entry name" value="Zn2-C6_fun-type_DNA-bd_sf"/>
</dbReference>
<name>A0A066WU39_COLSU</name>
<gene>
    <name evidence="2" type="ORF">CSUB01_00519</name>
</gene>
<dbReference type="AlphaFoldDB" id="A0A066WU39"/>
<dbReference type="Proteomes" id="UP000027238">
    <property type="component" value="Unassembled WGS sequence"/>
</dbReference>
<reference evidence="3" key="1">
    <citation type="journal article" date="2014" name="Genome Announc.">
        <title>Draft genome sequence of Colletotrichum sublineola, a destructive pathogen of cultivated sorghum.</title>
        <authorList>
            <person name="Baroncelli R."/>
            <person name="Sanz-Martin J.M."/>
            <person name="Rech G.E."/>
            <person name="Sukno S.A."/>
            <person name="Thon M.R."/>
        </authorList>
    </citation>
    <scope>NUCLEOTIDE SEQUENCE [LARGE SCALE GENOMIC DNA]</scope>
    <source>
        <strain evidence="3">TX430BB</strain>
    </source>
</reference>